<dbReference type="RefSeq" id="WP_193539489.1">
    <property type="nucleotide sequence ID" value="NZ_JADCLJ010000024.1"/>
</dbReference>
<dbReference type="EMBL" id="JADCLJ010000024">
    <property type="protein sequence ID" value="MBE4910233.1"/>
    <property type="molecule type" value="Genomic_DNA"/>
</dbReference>
<comment type="caution">
    <text evidence="1">The sequence shown here is derived from an EMBL/GenBank/DDBJ whole genome shotgun (WGS) entry which is preliminary data.</text>
</comment>
<keyword evidence="2" id="KW-1185">Reference proteome</keyword>
<dbReference type="Pfam" id="PF17334">
    <property type="entry name" value="CsgA"/>
    <property type="match status" value="1"/>
</dbReference>
<evidence type="ECO:0000313" key="1">
    <source>
        <dbReference type="EMBL" id="MBE4910233.1"/>
    </source>
</evidence>
<protein>
    <submittedName>
        <fullName evidence="1">Sigma-G-dependent sporulation-specific acid-soluble spore protein CsgA</fullName>
    </submittedName>
</protein>
<dbReference type="InterPro" id="IPR020255">
    <property type="entry name" value="CsgA"/>
</dbReference>
<proteinExistence type="predicted"/>
<name>A0ABR9QP06_9BACI</name>
<sequence>MEQTLAYLRESLSNYTEEHQVSLQIYKKLEKKSYKSEGDFVRELDEQEIEFLNQVLPGEINHAMDAQDYNRVQELNEVYELLF</sequence>
<reference evidence="1 2" key="1">
    <citation type="submission" date="2020-10" db="EMBL/GenBank/DDBJ databases">
        <title>Bacillus sp. HD4P25, an endophyte from a halophyte.</title>
        <authorList>
            <person name="Sun J.-Q."/>
        </authorList>
    </citation>
    <scope>NUCLEOTIDE SEQUENCE [LARGE SCALE GENOMIC DNA]</scope>
    <source>
        <strain evidence="1 2">YIM 93174</strain>
    </source>
</reference>
<evidence type="ECO:0000313" key="2">
    <source>
        <dbReference type="Proteomes" id="UP001516662"/>
    </source>
</evidence>
<dbReference type="Proteomes" id="UP001516662">
    <property type="component" value="Unassembled WGS sequence"/>
</dbReference>
<organism evidence="1 2">
    <name type="scientific">Litchfieldia luteola</name>
    <dbReference type="NCBI Taxonomy" id="682179"/>
    <lineage>
        <taxon>Bacteria</taxon>
        <taxon>Bacillati</taxon>
        <taxon>Bacillota</taxon>
        <taxon>Bacilli</taxon>
        <taxon>Bacillales</taxon>
        <taxon>Bacillaceae</taxon>
        <taxon>Litchfieldia</taxon>
    </lineage>
</organism>
<accession>A0ABR9QP06</accession>
<gene>
    <name evidence="1" type="ORF">IMZ08_19535</name>
</gene>